<feature type="region of interest" description="Disordered" evidence="2">
    <location>
        <begin position="102"/>
        <end position="166"/>
    </location>
</feature>
<protein>
    <submittedName>
        <fullName evidence="3">Uncharacterized protein</fullName>
    </submittedName>
</protein>
<dbReference type="AlphaFoldDB" id="A0AAE9E8A0"/>
<dbReference type="EMBL" id="CP092620">
    <property type="protein sequence ID" value="UMM14630.1"/>
    <property type="molecule type" value="Genomic_DNA"/>
</dbReference>
<name>A0AAE9E8A0_CAEBR</name>
<accession>A0AAE9E8A0</accession>
<dbReference type="Proteomes" id="UP000829354">
    <property type="component" value="Chromosome I"/>
</dbReference>
<proteinExistence type="predicted"/>
<sequence>MAYQEPPELITFDEQVVECEVEIDTFDEEEEIVGYEEIQTTSHLSYADEDVPGPSGYYNPSHNHHNHRHHYQYEEEEEEEVVVDDMDPNNVYLYDEDTSQLHQIDDSGPFLDDSEDIVSYTTGPSTSSESVLTSSDIPSTSSGPPGPSTPFQAHQRGEFRSGRIQNPQNTYYIRKTHGIGQHHQQQPVYSPVTFQTQYTCEPLPGTAGKRVLKRTHIALSTEEIETIMEDTQVMKRIQSEITHLKKTNGDLKKDYEKAHREFEAMNMEWVEAKTKQKQANEEKRELAKELAQARMTHTQLLKQVALANQPEYQFH</sequence>
<evidence type="ECO:0000256" key="2">
    <source>
        <dbReference type="SAM" id="MobiDB-lite"/>
    </source>
</evidence>
<reference evidence="3 4" key="1">
    <citation type="submission" date="2022-04" db="EMBL/GenBank/DDBJ databases">
        <title>Chromosome-level reference genomes for two strains of Caenorhabditis briggsae: an improved platform for comparative genomics.</title>
        <authorList>
            <person name="Stevens L."/>
            <person name="Andersen E."/>
        </authorList>
    </citation>
    <scope>NUCLEOTIDE SEQUENCE [LARGE SCALE GENOMIC DNA]</scope>
    <source>
        <strain evidence="3">VX34</strain>
        <tissue evidence="3">Whole-organism</tissue>
    </source>
</reference>
<evidence type="ECO:0000313" key="4">
    <source>
        <dbReference type="Proteomes" id="UP000829354"/>
    </source>
</evidence>
<keyword evidence="1" id="KW-0175">Coiled coil</keyword>
<keyword evidence="4" id="KW-1185">Reference proteome</keyword>
<evidence type="ECO:0000313" key="3">
    <source>
        <dbReference type="EMBL" id="UMM14630.1"/>
    </source>
</evidence>
<feature type="coiled-coil region" evidence="1">
    <location>
        <begin position="234"/>
        <end position="303"/>
    </location>
</feature>
<feature type="compositionally biased region" description="Low complexity" evidence="2">
    <location>
        <begin position="125"/>
        <end position="143"/>
    </location>
</feature>
<evidence type="ECO:0000256" key="1">
    <source>
        <dbReference type="SAM" id="Coils"/>
    </source>
</evidence>
<organism evidence="3 4">
    <name type="scientific">Caenorhabditis briggsae</name>
    <dbReference type="NCBI Taxonomy" id="6238"/>
    <lineage>
        <taxon>Eukaryota</taxon>
        <taxon>Metazoa</taxon>
        <taxon>Ecdysozoa</taxon>
        <taxon>Nematoda</taxon>
        <taxon>Chromadorea</taxon>
        <taxon>Rhabditida</taxon>
        <taxon>Rhabditina</taxon>
        <taxon>Rhabditomorpha</taxon>
        <taxon>Rhabditoidea</taxon>
        <taxon>Rhabditidae</taxon>
        <taxon>Peloderinae</taxon>
        <taxon>Caenorhabditis</taxon>
    </lineage>
</organism>
<gene>
    <name evidence="3" type="ORF">L5515_002350</name>
</gene>